<evidence type="ECO:0000313" key="10">
    <source>
        <dbReference type="Proteomes" id="UP000596929"/>
    </source>
</evidence>
<evidence type="ECO:0000256" key="6">
    <source>
        <dbReference type="PROSITE-ProRule" id="PRU00169"/>
    </source>
</evidence>
<evidence type="ECO:0000256" key="2">
    <source>
        <dbReference type="ARBA" id="ARBA00023015"/>
    </source>
</evidence>
<keyword evidence="2" id="KW-0805">Transcription regulation</keyword>
<evidence type="ECO:0000256" key="3">
    <source>
        <dbReference type="ARBA" id="ARBA00023125"/>
    </source>
</evidence>
<gene>
    <name evidence="9" type="ORF">H8S20_17940</name>
</gene>
<dbReference type="Proteomes" id="UP000596929">
    <property type="component" value="Unassembled WGS sequence"/>
</dbReference>
<dbReference type="InterPro" id="IPR018060">
    <property type="entry name" value="HTH_AraC"/>
</dbReference>
<dbReference type="InterPro" id="IPR020449">
    <property type="entry name" value="Tscrpt_reg_AraC-type_HTH"/>
</dbReference>
<dbReference type="PROSITE" id="PS00041">
    <property type="entry name" value="HTH_ARAC_FAMILY_1"/>
    <property type="match status" value="1"/>
</dbReference>
<dbReference type="Pfam" id="PF12833">
    <property type="entry name" value="HTH_18"/>
    <property type="match status" value="1"/>
</dbReference>
<dbReference type="PANTHER" id="PTHR43280:SF28">
    <property type="entry name" value="HTH-TYPE TRANSCRIPTIONAL ACTIVATOR RHAS"/>
    <property type="match status" value="1"/>
</dbReference>
<evidence type="ECO:0000256" key="5">
    <source>
        <dbReference type="ARBA" id="ARBA00024867"/>
    </source>
</evidence>
<dbReference type="Pfam" id="PF00072">
    <property type="entry name" value="Response_reg"/>
    <property type="match status" value="1"/>
</dbReference>
<dbReference type="RefSeq" id="WP_186860987.1">
    <property type="nucleotide sequence ID" value="NZ_JACOOO010000043.1"/>
</dbReference>
<dbReference type="EMBL" id="JACOOO010000043">
    <property type="protein sequence ID" value="MBC5630738.1"/>
    <property type="molecule type" value="Genomic_DNA"/>
</dbReference>
<evidence type="ECO:0000259" key="8">
    <source>
        <dbReference type="PROSITE" id="PS50110"/>
    </source>
</evidence>
<reference evidence="9 10" key="1">
    <citation type="submission" date="2020-08" db="EMBL/GenBank/DDBJ databases">
        <title>Genome public.</title>
        <authorList>
            <person name="Liu C."/>
            <person name="Sun Q."/>
        </authorList>
    </citation>
    <scope>NUCLEOTIDE SEQUENCE [LARGE SCALE GENOMIC DNA]</scope>
    <source>
        <strain evidence="9 10">NSJ-6</strain>
    </source>
</reference>
<keyword evidence="3" id="KW-0238">DNA-binding</keyword>
<dbReference type="CDD" id="cd17536">
    <property type="entry name" value="REC_YesN-like"/>
    <property type="match status" value="1"/>
</dbReference>
<comment type="function">
    <text evidence="5">May play the central regulatory role in sporulation. It may be an element of the effector pathway responsible for the activation of sporulation genes in response to nutritional stress. Spo0A may act in concert with spo0H (a sigma factor) to control the expression of some genes that are critical to the sporulation process.</text>
</comment>
<dbReference type="SUPFAM" id="SSF52172">
    <property type="entry name" value="CheY-like"/>
    <property type="match status" value="1"/>
</dbReference>
<keyword evidence="10" id="KW-1185">Reference proteome</keyword>
<protein>
    <recommendedName>
        <fullName evidence="1">Stage 0 sporulation protein A homolog</fullName>
    </recommendedName>
</protein>
<dbReference type="PANTHER" id="PTHR43280">
    <property type="entry name" value="ARAC-FAMILY TRANSCRIPTIONAL REGULATOR"/>
    <property type="match status" value="1"/>
</dbReference>
<dbReference type="InterPro" id="IPR011006">
    <property type="entry name" value="CheY-like_superfamily"/>
</dbReference>
<dbReference type="SMART" id="SM00342">
    <property type="entry name" value="HTH_ARAC"/>
    <property type="match status" value="1"/>
</dbReference>
<dbReference type="SUPFAM" id="SSF46689">
    <property type="entry name" value="Homeodomain-like"/>
    <property type="match status" value="2"/>
</dbReference>
<dbReference type="InterPro" id="IPR001789">
    <property type="entry name" value="Sig_transdc_resp-reg_receiver"/>
</dbReference>
<proteinExistence type="predicted"/>
<organism evidence="9 10">
    <name type="scientific">Clostridium hominis</name>
    <dbReference type="NCBI Taxonomy" id="2763036"/>
    <lineage>
        <taxon>Bacteria</taxon>
        <taxon>Bacillati</taxon>
        <taxon>Bacillota</taxon>
        <taxon>Clostridia</taxon>
        <taxon>Eubacteriales</taxon>
        <taxon>Clostridiaceae</taxon>
        <taxon>Clostridium</taxon>
    </lineage>
</organism>
<evidence type="ECO:0000256" key="1">
    <source>
        <dbReference type="ARBA" id="ARBA00018672"/>
    </source>
</evidence>
<evidence type="ECO:0000313" key="9">
    <source>
        <dbReference type="EMBL" id="MBC5630738.1"/>
    </source>
</evidence>
<keyword evidence="4" id="KW-0804">Transcription</keyword>
<dbReference type="Gene3D" id="3.40.50.2300">
    <property type="match status" value="1"/>
</dbReference>
<accession>A0ABR7DIT5</accession>
<comment type="caution">
    <text evidence="9">The sequence shown here is derived from an EMBL/GenBank/DDBJ whole genome shotgun (WGS) entry which is preliminary data.</text>
</comment>
<dbReference type="PROSITE" id="PS50110">
    <property type="entry name" value="RESPONSE_REGULATORY"/>
    <property type="match status" value="1"/>
</dbReference>
<keyword evidence="6" id="KW-0597">Phosphoprotein</keyword>
<feature type="domain" description="Response regulatory" evidence="8">
    <location>
        <begin position="2"/>
        <end position="119"/>
    </location>
</feature>
<evidence type="ECO:0000259" key="7">
    <source>
        <dbReference type="PROSITE" id="PS01124"/>
    </source>
</evidence>
<evidence type="ECO:0000256" key="4">
    <source>
        <dbReference type="ARBA" id="ARBA00023163"/>
    </source>
</evidence>
<dbReference type="SMART" id="SM00448">
    <property type="entry name" value="REC"/>
    <property type="match status" value="1"/>
</dbReference>
<dbReference type="PROSITE" id="PS01124">
    <property type="entry name" value="HTH_ARAC_FAMILY_2"/>
    <property type="match status" value="1"/>
</dbReference>
<dbReference type="PRINTS" id="PR00032">
    <property type="entry name" value="HTHARAC"/>
</dbReference>
<feature type="domain" description="HTH araC/xylS-type" evidence="7">
    <location>
        <begin position="253"/>
        <end position="351"/>
    </location>
</feature>
<dbReference type="InterPro" id="IPR018062">
    <property type="entry name" value="HTH_AraC-typ_CS"/>
</dbReference>
<sequence>MKIMIVDDEKLLRNGFKNMTDWSAKGINIIGDALNGEDALEKLKTISPDIVITDIKMPIMDGVTLTKKIKELYPHILILVLSSHDDYDYVRESMKNGASDYLLKASIDIDDLCDTLKRITQDSQKTSLYNSKNINIESVKLDFSIDKTKIRNYLELQQYDVLKEYVSTILKLSSPIPVTYMQDILRELFFFIEYTLDTLGSIDKGLKDSKYTNSATVNSISTLQEAITWFNSTIDEIIKSNINHNKKHTEIIKRINTYIEENFATSISLSNIADKFFINKNYLCDIYKAETNSTINDYITTLRIDKSKELIRDTNLTLTQISYEIGYQNTSYFNRVFRKKTGISPSEYMKLYR</sequence>
<dbReference type="InterPro" id="IPR009057">
    <property type="entry name" value="Homeodomain-like_sf"/>
</dbReference>
<name>A0ABR7DIT5_9CLOT</name>
<dbReference type="Gene3D" id="1.10.10.60">
    <property type="entry name" value="Homeodomain-like"/>
    <property type="match status" value="2"/>
</dbReference>
<feature type="modified residue" description="4-aspartylphosphate" evidence="6">
    <location>
        <position position="54"/>
    </location>
</feature>